<dbReference type="EMBL" id="JAUJWU010000002">
    <property type="protein sequence ID" value="MDN7246083.1"/>
    <property type="molecule type" value="Genomic_DNA"/>
</dbReference>
<dbReference type="RefSeq" id="WP_301856685.1">
    <property type="nucleotide sequence ID" value="NZ_JAUJWU010000002.1"/>
</dbReference>
<keyword evidence="1" id="KW-0472">Membrane</keyword>
<accession>A0ABT8NE91</accession>
<reference evidence="2 3" key="1">
    <citation type="submission" date="2023-07" db="EMBL/GenBank/DDBJ databases">
        <title>Novel species in genus Planococcus.</title>
        <authorList>
            <person name="Ning S."/>
        </authorList>
    </citation>
    <scope>NUCLEOTIDE SEQUENCE [LARGE SCALE GENOMIC DNA]</scope>
    <source>
        <strain evidence="2 3">N017</strain>
    </source>
</reference>
<keyword evidence="1" id="KW-1133">Transmembrane helix</keyword>
<protein>
    <submittedName>
        <fullName evidence="2">Uncharacterized protein</fullName>
    </submittedName>
</protein>
<keyword evidence="3" id="KW-1185">Reference proteome</keyword>
<organism evidence="2 3">
    <name type="scientific">Planococcus shenhongbingii</name>
    <dbReference type="NCBI Taxonomy" id="3058398"/>
    <lineage>
        <taxon>Bacteria</taxon>
        <taxon>Bacillati</taxon>
        <taxon>Bacillota</taxon>
        <taxon>Bacilli</taxon>
        <taxon>Bacillales</taxon>
        <taxon>Caryophanaceae</taxon>
        <taxon>Planococcus</taxon>
    </lineage>
</organism>
<proteinExistence type="predicted"/>
<dbReference type="Proteomes" id="UP001172142">
    <property type="component" value="Unassembled WGS sequence"/>
</dbReference>
<comment type="caution">
    <text evidence="2">The sequence shown here is derived from an EMBL/GenBank/DDBJ whole genome shotgun (WGS) entry which is preliminary data.</text>
</comment>
<gene>
    <name evidence="2" type="ORF">QWY13_11245</name>
</gene>
<evidence type="ECO:0000256" key="1">
    <source>
        <dbReference type="SAM" id="Phobius"/>
    </source>
</evidence>
<feature type="transmembrane region" description="Helical" evidence="1">
    <location>
        <begin position="7"/>
        <end position="28"/>
    </location>
</feature>
<evidence type="ECO:0000313" key="2">
    <source>
        <dbReference type="EMBL" id="MDN7246083.1"/>
    </source>
</evidence>
<keyword evidence="1" id="KW-0812">Transmembrane</keyword>
<sequence>MRKAIKVVLVLLAVIALGMGLLIVSFLWSMKPDKDEEEKIRGQAEVYIEENFNKDFEIYDVLYDNMGNFTFDYAAKVRDKKSSTEFLVYYDENAQEMVDTFVSEKWAAELESEIRPYVSQLFGDSVEFHVFFDDLIGRDLAIDLLTPGSYKEHAVSPVVRLSIPRNKEAEDEQRFAELISFLQNEGHLQQGTLIAGYVAETGEILEDEEWSKEF</sequence>
<name>A0ABT8NE91_9BACL</name>
<evidence type="ECO:0000313" key="3">
    <source>
        <dbReference type="Proteomes" id="UP001172142"/>
    </source>
</evidence>